<gene>
    <name evidence="4" type="ORF">T552_01135</name>
</gene>
<dbReference type="InterPro" id="IPR001849">
    <property type="entry name" value="PH_domain"/>
</dbReference>
<proteinExistence type="predicted"/>
<keyword evidence="5" id="KW-1185">Reference proteome</keyword>
<dbReference type="Gene3D" id="2.30.29.30">
    <property type="entry name" value="Pleckstrin-homology domain (PH domain)/Phosphotyrosine-binding domain (PTB)"/>
    <property type="match status" value="1"/>
</dbReference>
<dbReference type="GeneID" id="28935929"/>
<evidence type="ECO:0000256" key="1">
    <source>
        <dbReference type="ARBA" id="ARBA00022553"/>
    </source>
</evidence>
<keyword evidence="1" id="KW-0597">Phosphoprotein</keyword>
<feature type="region of interest" description="Disordered" evidence="2">
    <location>
        <begin position="596"/>
        <end position="621"/>
    </location>
</feature>
<evidence type="ECO:0000256" key="2">
    <source>
        <dbReference type="SAM" id="MobiDB-lite"/>
    </source>
</evidence>
<evidence type="ECO:0000259" key="3">
    <source>
        <dbReference type="PROSITE" id="PS50003"/>
    </source>
</evidence>
<evidence type="ECO:0000313" key="5">
    <source>
        <dbReference type="Proteomes" id="UP000054454"/>
    </source>
</evidence>
<sequence length="776" mass="87859">MGFSETAVLRSEPESNQENLPDMSLALKENLSRDAHYNNLDSIFSSSFSRSLDPTKNLASRFSSWKILLKELIIYFKAVINIEEVKANEFRKLGNILSVHADKSTFRDGGIQDVEKVFCDWNRKYSTHLSTIPNSVNQEIISKLEKLRAMLTLRVKDILKMSSQFRNNLGKEADTTKKLMEVYKQSLLRWESTPYQITSRTDPYIIKLSLERQITQTLFEENALHQAYLNIENYCRNIEKSVINTVREVFGEYKNILQREVTFISDFNKNIVTTDDSISLDRGWNNFLREDSDSVNFRKLRYFCDLLYAQNHPAVKEIRSGILQRRSGFFRSFSSRFYVLTPSGFLHEFKSDNFSFYQAPKMSLCLRECEICEHSSADSQTYKFSLKGSKKGNSDRNHKIVFRTNTYDDMIDWYNNIKKFTGLFNMPENEFRDYIVALQVGNSADDQARDAPNDASDKKEEFSLPLKDGFKDDIDIMTSLSSAFYETLSSEHNGRVDDAANKEDINKDHVVNENGDLNKDNSSGEKNGTLVCLNGDITSGQEKSEKDLSADTSALLDNSGTCANVSIGLKDTTFKSLSRSSYSSTNEYSCPMEIQNSSLDNKSNLGESAVDTQKDSNQKDQSCSLYPVAEFQANNNQESCSLPSLGLSQSSLLAATQSKFKEDLGRTTLSNLDTSDVSDNKLDSEQVQSPKNIELANKEDNISDVPSDKALDGAESCSRKSLVKPEYQSLSAVSGLEVLEESDHKELKENQKVLDDNDYSTKELHKSDKDGLSKNV</sequence>
<protein>
    <recommendedName>
        <fullName evidence="3">PH domain-containing protein</fullName>
    </recommendedName>
</protein>
<dbReference type="VEuPathDB" id="FungiDB:T552_01135"/>
<dbReference type="Proteomes" id="UP000054454">
    <property type="component" value="Unassembled WGS sequence"/>
</dbReference>
<dbReference type="SUPFAM" id="SSF103657">
    <property type="entry name" value="BAR/IMD domain-like"/>
    <property type="match status" value="1"/>
</dbReference>
<dbReference type="InterPro" id="IPR011993">
    <property type="entry name" value="PH-like_dom_sf"/>
</dbReference>
<dbReference type="RefSeq" id="XP_018226371.1">
    <property type="nucleotide sequence ID" value="XM_018369727.1"/>
</dbReference>
<comment type="caution">
    <text evidence="4">The sequence shown here is derived from an EMBL/GenBank/DDBJ whole genome shotgun (WGS) entry which is preliminary data.</text>
</comment>
<feature type="domain" description="PH" evidence="3">
    <location>
        <begin position="316"/>
        <end position="422"/>
    </location>
</feature>
<feature type="region of interest" description="Disordered" evidence="2">
    <location>
        <begin position="742"/>
        <end position="776"/>
    </location>
</feature>
<dbReference type="InterPro" id="IPR046868">
    <property type="entry name" value="BAR_4"/>
</dbReference>
<evidence type="ECO:0000313" key="4">
    <source>
        <dbReference type="EMBL" id="KTW29178.1"/>
    </source>
</evidence>
<dbReference type="EMBL" id="LFVZ01000005">
    <property type="protein sequence ID" value="KTW29178.1"/>
    <property type="molecule type" value="Genomic_DNA"/>
</dbReference>
<dbReference type="InterPro" id="IPR046869">
    <property type="entry name" value="SLM1/RGC1-like_PH"/>
</dbReference>
<feature type="compositionally biased region" description="Polar residues" evidence="2">
    <location>
        <begin position="596"/>
        <end position="606"/>
    </location>
</feature>
<dbReference type="Gene3D" id="1.20.1270.60">
    <property type="entry name" value="Arfaptin homology (AH) domain/BAR domain"/>
    <property type="match status" value="1"/>
</dbReference>
<dbReference type="OrthoDB" id="5598057at2759"/>
<dbReference type="PROSITE" id="PS50003">
    <property type="entry name" value="PH_DOMAIN"/>
    <property type="match status" value="1"/>
</dbReference>
<dbReference type="PANTHER" id="PTHR31941:SF16">
    <property type="entry name" value="PHOSPHATIDYLINOSITOL 4,5-BISPHOSPHATE-BINDING PROTEIN SLM1-RELATED"/>
    <property type="match status" value="1"/>
</dbReference>
<dbReference type="Pfam" id="PF20399">
    <property type="entry name" value="PH_20"/>
    <property type="match status" value="1"/>
</dbReference>
<feature type="region of interest" description="Disordered" evidence="2">
    <location>
        <begin position="669"/>
        <end position="718"/>
    </location>
</feature>
<name>A0A0W4ZLB6_PNEC8</name>
<organism evidence="4 5">
    <name type="scientific">Pneumocystis carinii (strain B80)</name>
    <name type="common">Rat pneumocystis pneumonia agent</name>
    <name type="synonym">Pneumocystis carinii f. sp. carinii</name>
    <dbReference type="NCBI Taxonomy" id="1408658"/>
    <lineage>
        <taxon>Eukaryota</taxon>
        <taxon>Fungi</taxon>
        <taxon>Dikarya</taxon>
        <taxon>Ascomycota</taxon>
        <taxon>Taphrinomycotina</taxon>
        <taxon>Pneumocystomycetes</taxon>
        <taxon>Pneumocystaceae</taxon>
        <taxon>Pneumocystis</taxon>
    </lineage>
</organism>
<dbReference type="InterPro" id="IPR027267">
    <property type="entry name" value="AH/BAR_dom_sf"/>
</dbReference>
<reference evidence="5" key="1">
    <citation type="journal article" date="2016" name="Nat. Commun.">
        <title>Genome analysis of three Pneumocystis species reveals adaptation mechanisms to life exclusively in mammalian hosts.</title>
        <authorList>
            <person name="Ma L."/>
            <person name="Chen Z."/>
            <person name="Huang D.W."/>
            <person name="Kutty G."/>
            <person name="Ishihara M."/>
            <person name="Wang H."/>
            <person name="Abouelleil A."/>
            <person name="Bishop L."/>
            <person name="Davey E."/>
            <person name="Deng R."/>
            <person name="Deng X."/>
            <person name="Fan L."/>
            <person name="Fantoni G."/>
            <person name="Fitzgerald M."/>
            <person name="Gogineni E."/>
            <person name="Goldberg J.M."/>
            <person name="Handley G."/>
            <person name="Hu X."/>
            <person name="Huber C."/>
            <person name="Jiao X."/>
            <person name="Jones K."/>
            <person name="Levin J.Z."/>
            <person name="Liu Y."/>
            <person name="Macdonald P."/>
            <person name="Melnikov A."/>
            <person name="Raley C."/>
            <person name="Sassi M."/>
            <person name="Sherman B.T."/>
            <person name="Song X."/>
            <person name="Sykes S."/>
            <person name="Tran B."/>
            <person name="Walsh L."/>
            <person name="Xia Y."/>
            <person name="Yang J."/>
            <person name="Young S."/>
            <person name="Zeng Q."/>
            <person name="Zheng X."/>
            <person name="Stephens R."/>
            <person name="Nusbaum C."/>
            <person name="Birren B.W."/>
            <person name="Azadi P."/>
            <person name="Lempicki R.A."/>
            <person name="Cuomo C.A."/>
            <person name="Kovacs J.A."/>
        </authorList>
    </citation>
    <scope>NUCLEOTIDE SEQUENCE [LARGE SCALE GENOMIC DNA]</scope>
    <source>
        <strain evidence="5">B80</strain>
    </source>
</reference>
<dbReference type="SUPFAM" id="SSF50729">
    <property type="entry name" value="PH domain-like"/>
    <property type="match status" value="1"/>
</dbReference>
<dbReference type="PANTHER" id="PTHR31941">
    <property type="entry name" value="CYTOSKELETAL SIGNALING PROTEIN SLM1"/>
    <property type="match status" value="1"/>
</dbReference>
<dbReference type="AlphaFoldDB" id="A0A0W4ZLB6"/>
<dbReference type="SMART" id="SM00233">
    <property type="entry name" value="PH"/>
    <property type="match status" value="1"/>
</dbReference>
<feature type="compositionally biased region" description="Basic and acidic residues" evidence="2">
    <location>
        <begin position="696"/>
        <end position="712"/>
    </location>
</feature>
<feature type="region of interest" description="Disordered" evidence="2">
    <location>
        <begin position="1"/>
        <end position="20"/>
    </location>
</feature>
<accession>A0A0W4ZLB6</accession>
<dbReference type="Pfam" id="PF20400">
    <property type="entry name" value="BAR_4"/>
    <property type="match status" value="1"/>
</dbReference>